<keyword evidence="5" id="KW-1185">Reference proteome</keyword>
<protein>
    <recommendedName>
        <fullName evidence="6">CCHC-type domain-containing protein</fullName>
    </recommendedName>
</protein>
<feature type="region of interest" description="Disordered" evidence="1">
    <location>
        <begin position="216"/>
        <end position="261"/>
    </location>
</feature>
<evidence type="ECO:0000256" key="1">
    <source>
        <dbReference type="SAM" id="MobiDB-lite"/>
    </source>
</evidence>
<reference evidence="4 5" key="1">
    <citation type="submission" date="2024-01" db="EMBL/GenBank/DDBJ databases">
        <title>The genome of the rayed Mediterranean limpet Patella caerulea (Linnaeus, 1758).</title>
        <authorList>
            <person name="Anh-Thu Weber A."/>
            <person name="Halstead-Nussloch G."/>
        </authorList>
    </citation>
    <scope>NUCLEOTIDE SEQUENCE [LARGE SCALE GENOMIC DNA]</scope>
    <source>
        <strain evidence="4">AATW-2023a</strain>
        <tissue evidence="4">Whole specimen</tissue>
    </source>
</reference>
<dbReference type="Proteomes" id="UP001347796">
    <property type="component" value="Unassembled WGS sequence"/>
</dbReference>
<evidence type="ECO:0000313" key="5">
    <source>
        <dbReference type="Proteomes" id="UP001347796"/>
    </source>
</evidence>
<gene>
    <name evidence="2" type="ORF">SNE40_023633</name>
    <name evidence="3" type="ORF">SNE40_023634</name>
    <name evidence="4" type="ORF">SNE40_023638</name>
</gene>
<comment type="caution">
    <text evidence="4">The sequence shown here is derived from an EMBL/GenBank/DDBJ whole genome shotgun (WGS) entry which is preliminary data.</text>
</comment>
<dbReference type="EMBL" id="JAZGQO010000026">
    <property type="protein sequence ID" value="KAK6165124.1"/>
    <property type="molecule type" value="Genomic_DNA"/>
</dbReference>
<feature type="compositionally biased region" description="Polar residues" evidence="1">
    <location>
        <begin position="231"/>
        <end position="243"/>
    </location>
</feature>
<dbReference type="EMBL" id="JAZGQO010000026">
    <property type="protein sequence ID" value="KAK6165119.1"/>
    <property type="molecule type" value="Genomic_DNA"/>
</dbReference>
<dbReference type="EMBL" id="JAZGQO010000026">
    <property type="protein sequence ID" value="KAK6165120.1"/>
    <property type="molecule type" value="Genomic_DNA"/>
</dbReference>
<proteinExistence type="predicted"/>
<accession>A0AAN8IX89</accession>
<evidence type="ECO:0000313" key="3">
    <source>
        <dbReference type="EMBL" id="KAK6165120.1"/>
    </source>
</evidence>
<organism evidence="4 5">
    <name type="scientific">Patella caerulea</name>
    <name type="common">Rayed Mediterranean limpet</name>
    <dbReference type="NCBI Taxonomy" id="87958"/>
    <lineage>
        <taxon>Eukaryota</taxon>
        <taxon>Metazoa</taxon>
        <taxon>Spiralia</taxon>
        <taxon>Lophotrochozoa</taxon>
        <taxon>Mollusca</taxon>
        <taxon>Gastropoda</taxon>
        <taxon>Patellogastropoda</taxon>
        <taxon>Patelloidea</taxon>
        <taxon>Patellidae</taxon>
        <taxon>Patella</taxon>
    </lineage>
</organism>
<evidence type="ECO:0000313" key="4">
    <source>
        <dbReference type="EMBL" id="KAK6165124.1"/>
    </source>
</evidence>
<sequence>MEDYIDDVELEDDDIDQSILRRVVKITVHRHEYVFKTDIFGVVSNLIGNDEGIVAMAKRDNNEEWFLTLASERLVKILIDKGAYIFNGKHYYFCDADTSVVNLRIHWVPRYLRDSFLLRVFRKYGVVKSIREELMVIENKRINNGLRLVTLNCTSMQVQRIPHMIRTAQGTIRMLVTAPGRLPLCLRCNRIGHRSMNCEREVGVVRAPRFSDVVGGRVNRDQRENDIPCSIDSNESMGQSEEGINSKEGGDEVNSDEGNLEIDLEKEIEEGKEKEMNMTGEIPSSSRDLFKETQVKSVEIPSASKDVFKEIQVVKQAGEVKIGGGNKARVTMVDLPVGPLGNLKGTRVTAQEIGAALVEKVNRRDKKGKVTVKKKDGKS</sequence>
<feature type="compositionally biased region" description="Acidic residues" evidence="1">
    <location>
        <begin position="251"/>
        <end position="261"/>
    </location>
</feature>
<dbReference type="AlphaFoldDB" id="A0AAN8IX89"/>
<evidence type="ECO:0008006" key="6">
    <source>
        <dbReference type="Google" id="ProtNLM"/>
    </source>
</evidence>
<evidence type="ECO:0000313" key="2">
    <source>
        <dbReference type="EMBL" id="KAK6165119.1"/>
    </source>
</evidence>
<name>A0AAN8IX89_PATCE</name>